<dbReference type="AlphaFoldDB" id="A0A1F5LG36"/>
<comment type="caution">
    <text evidence="1">The sequence shown here is derived from an EMBL/GenBank/DDBJ whole genome shotgun (WGS) entry which is preliminary data.</text>
</comment>
<dbReference type="Proteomes" id="UP000177622">
    <property type="component" value="Unassembled WGS sequence"/>
</dbReference>
<evidence type="ECO:0000313" key="2">
    <source>
        <dbReference type="Proteomes" id="UP000177622"/>
    </source>
</evidence>
<dbReference type="RefSeq" id="XP_022487625.1">
    <property type="nucleotide sequence ID" value="XM_022632736.1"/>
</dbReference>
<proteinExistence type="predicted"/>
<organism evidence="1 2">
    <name type="scientific">Penicillium arizonense</name>
    <dbReference type="NCBI Taxonomy" id="1835702"/>
    <lineage>
        <taxon>Eukaryota</taxon>
        <taxon>Fungi</taxon>
        <taxon>Dikarya</taxon>
        <taxon>Ascomycota</taxon>
        <taxon>Pezizomycotina</taxon>
        <taxon>Eurotiomycetes</taxon>
        <taxon>Eurotiomycetidae</taxon>
        <taxon>Eurotiales</taxon>
        <taxon>Aspergillaceae</taxon>
        <taxon>Penicillium</taxon>
    </lineage>
</organism>
<dbReference type="OrthoDB" id="4360000at2759"/>
<name>A0A1F5LG36_PENAI</name>
<protein>
    <submittedName>
        <fullName evidence="1">Uncharacterized protein</fullName>
    </submittedName>
</protein>
<evidence type="ECO:0000313" key="1">
    <source>
        <dbReference type="EMBL" id="OGE52183.1"/>
    </source>
</evidence>
<accession>A0A1F5LG36</accession>
<keyword evidence="2" id="KW-1185">Reference proteome</keyword>
<reference evidence="1 2" key="1">
    <citation type="journal article" date="2016" name="Sci. Rep.">
        <title>Penicillium arizonense, a new, genome sequenced fungal species, reveals a high chemical diversity in secreted metabolites.</title>
        <authorList>
            <person name="Grijseels S."/>
            <person name="Nielsen J.C."/>
            <person name="Randelovic M."/>
            <person name="Nielsen J."/>
            <person name="Nielsen K.F."/>
            <person name="Workman M."/>
            <person name="Frisvad J.C."/>
        </authorList>
    </citation>
    <scope>NUCLEOTIDE SEQUENCE [LARGE SCALE GENOMIC DNA]</scope>
    <source>
        <strain evidence="1 2">CBS 141311</strain>
    </source>
</reference>
<sequence>MENSKDPMKTRLPYRLDDKVFFRNASGEDTFCLCKSMCSGIFQLVNDQQALQGLTFSKGTKLPKKYIQHCPTSGDNAVLRHKPYGSLQPILPQPTPFHMTNLDFVVGLPTTVKCHNAMLNLTDKFI</sequence>
<gene>
    <name evidence="1" type="ORF">PENARI_c011G10957</name>
</gene>
<dbReference type="GeneID" id="34577470"/>
<dbReference type="STRING" id="1835702.A0A1F5LG36"/>
<dbReference type="EMBL" id="LXJU01000011">
    <property type="protein sequence ID" value="OGE52183.1"/>
    <property type="molecule type" value="Genomic_DNA"/>
</dbReference>